<accession>A0A2T7NKG2</accession>
<organism evidence="2 3">
    <name type="scientific">Pomacea canaliculata</name>
    <name type="common">Golden apple snail</name>
    <dbReference type="NCBI Taxonomy" id="400727"/>
    <lineage>
        <taxon>Eukaryota</taxon>
        <taxon>Metazoa</taxon>
        <taxon>Spiralia</taxon>
        <taxon>Lophotrochozoa</taxon>
        <taxon>Mollusca</taxon>
        <taxon>Gastropoda</taxon>
        <taxon>Caenogastropoda</taxon>
        <taxon>Architaenioglossa</taxon>
        <taxon>Ampullarioidea</taxon>
        <taxon>Ampullariidae</taxon>
        <taxon>Pomacea</taxon>
    </lineage>
</organism>
<proteinExistence type="predicted"/>
<reference evidence="2 3" key="1">
    <citation type="submission" date="2018-04" db="EMBL/GenBank/DDBJ databases">
        <title>The genome of golden apple snail Pomacea canaliculata provides insight into stress tolerance and invasive adaptation.</title>
        <authorList>
            <person name="Liu C."/>
            <person name="Liu B."/>
            <person name="Ren Y."/>
            <person name="Zhang Y."/>
            <person name="Wang H."/>
            <person name="Li S."/>
            <person name="Jiang F."/>
            <person name="Yin L."/>
            <person name="Zhang G."/>
            <person name="Qian W."/>
            <person name="Fan W."/>
        </authorList>
    </citation>
    <scope>NUCLEOTIDE SEQUENCE [LARGE SCALE GENOMIC DNA]</scope>
    <source>
        <strain evidence="2">SZHN2017</strain>
        <tissue evidence="2">Muscle</tissue>
    </source>
</reference>
<sequence length="458" mass="49233">MRHGERADETCVADGVQPFGLHPANMSTASTLRFWLCSSCGSDAALLRHKVGGGYVCERMVVVGGRWSGGGVHLDETSSPVPQRWLTTNLDELVHELSNPLHHVTSSSQSRTRTNTTATTTTGSTSSATSFSSSCTTASGGRSPTYSLSSSSSSSYHSSRTHASGGDYRSSGGGRKTTASSSSGISRGRSEDDVAKDMIPKGHATGLPPVSSPSAINSSEERHRFFQSWREARARGERVSLTSALRNHRSLELEGEEDLSTDYSSRMSCESNLSQSSTVSSLLGSNELDEGCRDVNVRVRKSATAVAFSCDSTPDGSDNDASEEIAAVKGEGDRREKESRKGRFRKMFSRPLGRSQSAGCAKDVPAHALFLRHNPGDKGIDTTTKRSVVGREETKIRLQLSVPRYIILKTLLETSLSASVISLQPGLSRTPKQTDLPVMTGDIVTIERCPRHLDVAIF</sequence>
<dbReference type="AlphaFoldDB" id="A0A2T7NKG2"/>
<protein>
    <submittedName>
        <fullName evidence="2">Uncharacterized protein</fullName>
    </submittedName>
</protein>
<feature type="compositionally biased region" description="Basic and acidic residues" evidence="1">
    <location>
        <begin position="188"/>
        <end position="200"/>
    </location>
</feature>
<feature type="region of interest" description="Disordered" evidence="1">
    <location>
        <begin position="101"/>
        <end position="219"/>
    </location>
</feature>
<evidence type="ECO:0000256" key="1">
    <source>
        <dbReference type="SAM" id="MobiDB-lite"/>
    </source>
</evidence>
<gene>
    <name evidence="2" type="ORF">C0Q70_17445</name>
</gene>
<name>A0A2T7NKG2_POMCA</name>
<evidence type="ECO:0000313" key="3">
    <source>
        <dbReference type="Proteomes" id="UP000245119"/>
    </source>
</evidence>
<comment type="caution">
    <text evidence="2">The sequence shown here is derived from an EMBL/GenBank/DDBJ whole genome shotgun (WGS) entry which is preliminary data.</text>
</comment>
<dbReference type="Proteomes" id="UP000245119">
    <property type="component" value="Linkage Group LG11"/>
</dbReference>
<feature type="compositionally biased region" description="Low complexity" evidence="1">
    <location>
        <begin position="105"/>
        <end position="170"/>
    </location>
</feature>
<keyword evidence="3" id="KW-1185">Reference proteome</keyword>
<evidence type="ECO:0000313" key="2">
    <source>
        <dbReference type="EMBL" id="PVD21646.1"/>
    </source>
</evidence>
<dbReference type="EMBL" id="PZQS01000011">
    <property type="protein sequence ID" value="PVD21646.1"/>
    <property type="molecule type" value="Genomic_DNA"/>
</dbReference>
<dbReference type="OrthoDB" id="196547at2759"/>